<organism evidence="1 2">
    <name type="scientific">Fodinibius roseus</name>
    <dbReference type="NCBI Taxonomy" id="1194090"/>
    <lineage>
        <taxon>Bacteria</taxon>
        <taxon>Pseudomonadati</taxon>
        <taxon>Balneolota</taxon>
        <taxon>Balneolia</taxon>
        <taxon>Balneolales</taxon>
        <taxon>Balneolaceae</taxon>
        <taxon>Fodinibius</taxon>
    </lineage>
</organism>
<dbReference type="Proteomes" id="UP000184041">
    <property type="component" value="Unassembled WGS sequence"/>
</dbReference>
<reference evidence="1 2" key="1">
    <citation type="submission" date="2016-11" db="EMBL/GenBank/DDBJ databases">
        <authorList>
            <person name="Jaros S."/>
            <person name="Januszkiewicz K."/>
            <person name="Wedrychowicz H."/>
        </authorList>
    </citation>
    <scope>NUCLEOTIDE SEQUENCE [LARGE SCALE GENOMIC DNA]</scope>
    <source>
        <strain evidence="1 2">DSM 21986</strain>
    </source>
</reference>
<dbReference type="EMBL" id="FQUS01000002">
    <property type="protein sequence ID" value="SHE59452.1"/>
    <property type="molecule type" value="Genomic_DNA"/>
</dbReference>
<evidence type="ECO:0000313" key="2">
    <source>
        <dbReference type="Proteomes" id="UP000184041"/>
    </source>
</evidence>
<protein>
    <submittedName>
        <fullName evidence="1">Uncharacterized protein</fullName>
    </submittedName>
</protein>
<name>A0A1M4URU3_9BACT</name>
<proteinExistence type="predicted"/>
<gene>
    <name evidence="1" type="ORF">SAMN05443144_102112</name>
</gene>
<dbReference type="AlphaFoldDB" id="A0A1M4URU3"/>
<evidence type="ECO:0000313" key="1">
    <source>
        <dbReference type="EMBL" id="SHE59452.1"/>
    </source>
</evidence>
<dbReference type="STRING" id="1194090.SAMN05443144_102112"/>
<accession>A0A1M4URU3</accession>
<sequence length="29" mass="3576">MNNMEVLVILLFVKALEFNKVFFFELLKW</sequence>
<keyword evidence="2" id="KW-1185">Reference proteome</keyword>